<evidence type="ECO:0008006" key="4">
    <source>
        <dbReference type="Google" id="ProtNLM"/>
    </source>
</evidence>
<feature type="binding site" evidence="1">
    <location>
        <position position="47"/>
    </location>
    <ligand>
        <name>ATP</name>
        <dbReference type="ChEBI" id="CHEBI:30616"/>
    </ligand>
</feature>
<dbReference type="GO" id="GO:0005524">
    <property type="term" value="F:ATP binding"/>
    <property type="evidence" value="ECO:0007669"/>
    <property type="project" value="UniProtKB-UniRule"/>
</dbReference>
<dbReference type="PROSITE" id="PS00107">
    <property type="entry name" value="PROTEIN_KINASE_ATP"/>
    <property type="match status" value="1"/>
</dbReference>
<feature type="region of interest" description="Disordered" evidence="2">
    <location>
        <begin position="1"/>
        <end position="29"/>
    </location>
</feature>
<evidence type="ECO:0000256" key="1">
    <source>
        <dbReference type="PROSITE-ProRule" id="PRU10141"/>
    </source>
</evidence>
<dbReference type="SUPFAM" id="SSF56112">
    <property type="entry name" value="Protein kinase-like (PK-like)"/>
    <property type="match status" value="1"/>
</dbReference>
<dbReference type="InterPro" id="IPR011009">
    <property type="entry name" value="Kinase-like_dom_sf"/>
</dbReference>
<dbReference type="InterPro" id="IPR017441">
    <property type="entry name" value="Protein_kinase_ATP_BS"/>
</dbReference>
<dbReference type="Gene3D" id="3.30.200.20">
    <property type="entry name" value="Phosphorylase Kinase, domain 1"/>
    <property type="match status" value="1"/>
</dbReference>
<accession>A0A7S4RTQ6</accession>
<organism evidence="3">
    <name type="scientific">Alexandrium monilatum</name>
    <dbReference type="NCBI Taxonomy" id="311494"/>
    <lineage>
        <taxon>Eukaryota</taxon>
        <taxon>Sar</taxon>
        <taxon>Alveolata</taxon>
        <taxon>Dinophyceae</taxon>
        <taxon>Gonyaulacales</taxon>
        <taxon>Pyrocystaceae</taxon>
        <taxon>Alexandrium</taxon>
    </lineage>
</organism>
<evidence type="ECO:0000256" key="2">
    <source>
        <dbReference type="SAM" id="MobiDB-lite"/>
    </source>
</evidence>
<dbReference type="EMBL" id="HBNR01056677">
    <property type="protein sequence ID" value="CAE4623686.1"/>
    <property type="molecule type" value="Transcribed_RNA"/>
</dbReference>
<proteinExistence type="predicted"/>
<evidence type="ECO:0000313" key="3">
    <source>
        <dbReference type="EMBL" id="CAE4623686.1"/>
    </source>
</evidence>
<gene>
    <name evidence="3" type="ORF">AMON00008_LOCUS39847</name>
</gene>
<reference evidence="3" key="1">
    <citation type="submission" date="2021-01" db="EMBL/GenBank/DDBJ databases">
        <authorList>
            <person name="Corre E."/>
            <person name="Pelletier E."/>
            <person name="Niang G."/>
            <person name="Scheremetjew M."/>
            <person name="Finn R."/>
            <person name="Kale V."/>
            <person name="Holt S."/>
            <person name="Cochrane G."/>
            <person name="Meng A."/>
            <person name="Brown T."/>
            <person name="Cohen L."/>
        </authorList>
    </citation>
    <scope>NUCLEOTIDE SEQUENCE</scope>
    <source>
        <strain evidence="3">CCMP3105</strain>
    </source>
</reference>
<keyword evidence="1" id="KW-0547">Nucleotide-binding</keyword>
<name>A0A7S4RTQ6_9DINO</name>
<protein>
    <recommendedName>
        <fullName evidence="4">Protein kinase domain-containing protein</fullName>
    </recommendedName>
</protein>
<dbReference type="AlphaFoldDB" id="A0A7S4RTQ6"/>
<sequence>MAKATPGRSFPNIKEYSSESPEHLGKGGFGDTWKAWDRTRSSYVAVKIFYSRRAYISFDTATENERELLDMSKDECTAVQDIVKKGLQMPPPYKDSVQYLCQ</sequence>
<keyword evidence="1" id="KW-0067">ATP-binding</keyword>
<feature type="compositionally biased region" description="Basic and acidic residues" evidence="2">
    <location>
        <begin position="16"/>
        <end position="25"/>
    </location>
</feature>